<dbReference type="Gene3D" id="1.10.630.10">
    <property type="entry name" value="Cytochrome P450"/>
    <property type="match status" value="1"/>
</dbReference>
<evidence type="ECO:0000259" key="12">
    <source>
        <dbReference type="SMART" id="SM00223"/>
    </source>
</evidence>
<dbReference type="GO" id="GO:0016705">
    <property type="term" value="F:oxidoreductase activity, acting on paired donors, with incorporation or reduction of molecular oxygen"/>
    <property type="evidence" value="ECO:0007669"/>
    <property type="project" value="InterPro"/>
</dbReference>
<sequence length="1273" mass="140392">MGAGGKQPYGLECWPKSWDGAPLPCTQVDVLDDTKNGWPGKCVGLVEMKEINGSKCGENCRQHPECQSWQKTVYNSCWQGLGKDCFVRGNFMPKEAQRLQHGSVRVLKDLTGYQIVGLWKGFDNDEGFFQNVQDAISFCKHMCYSDFRCQYWTYAPNYGCWIEDASQEYGPPFPLTLDAARRDTMFAQDCVAGEYIQHFCPEGSVSRKEPAAPVTLSNCAERGFRYEPPDMFLSFRTSEANYEACRQRCKLTVYCNFFAYWPDGGCHISGGDAHRVPAENYEVISGPTDCSKAYSTTTNLEAWATTAPTLSPEVVQPGKTGVKPKVAHDDTKPVELPDTAHMAEIAIVLHNLDVSSLSEPEVHLLQARYAQALSQTLGVPVDQVQEGPGANDLKAQVKLTPTAGGSMLTAFTLNDPVGSPDPAKLLAKLKVPALPSNLKAATSGAALPPSSMSGPLLVSEPLVGTKEHPLKGPRPQPSFFSQWWPLITVLAIIACIGGGIFIHRMYEEQLEEKRLVASGRGISVQDSDMSVSLKDVEDFDSGYDPSPGSGNGYQPTPYPAPYQSSASYGGPSSQSYQPRQQNSYQGYNPQPYQPRYASWRKHLGLLISALREFLPWATTGREIMLLKRLPHDLGASGGEAVGISDDSDVEVLATTLPKETVKEAAGDGHSADARRAPRAVETTLSSLFSSPAGPEEGLEDATETPLSPRPAASSRTDPHLFFSPMPMQRHTEGDAAEGLCLSEAVNARVCTWSDVGDPKHLRSRQDFSTHLSFSDVMALAQAIQSVVDHVADRRGAVTIALAGAGASLLAVRLLLRSRVDRFPEVPGYWLLGVLPELGPGAKFLTEKLEEWAEKYGQEGVYEMDLAGSRTVVCCNWQQAHPILSLRPFKMPKNWRIQNVADIIGGSFFSEGDRWKRERRVLSPAFSRKNVESYIPAVECITQQLLREMGRDLSERGETNFSELLPLYTADVICKTALGQEMRMLEKRSSDIVSDVKALFQAFQTRFFAPLPYWKVPGLASFFDNGAQVSKRFYNRSEQILQTAQGGGRCIVDKLKDMDGDKFSHSELMDNLTVLFLAGTDTTSLALCWSFYYLSKDLQLQTAVAQEVRTLPDGEISLTELETLPTVQAVWLETLRCHGPANALELQSTEEITLAGRKLPAGTEFLIAIRNILKNDPEVKKKLGDDLQVFRPSRWLGPDGIVKHAPFDSLAFGYGPRICLGMRLAEYEGLLVIAKVVQKFVLEQWDKPPLMETANFVSNEPASPVSIKLRPRSW</sequence>
<evidence type="ECO:0000256" key="5">
    <source>
        <dbReference type="ARBA" id="ARBA00022737"/>
    </source>
</evidence>
<dbReference type="SUPFAM" id="SSF57414">
    <property type="entry name" value="Hairpin loop containing domain-like"/>
    <property type="match status" value="1"/>
</dbReference>
<dbReference type="Pfam" id="PF00067">
    <property type="entry name" value="p450"/>
    <property type="match status" value="1"/>
</dbReference>
<dbReference type="PANTHER" id="PTHR24305:SF166">
    <property type="entry name" value="CYTOCHROME P450 12A4, MITOCHONDRIAL-RELATED"/>
    <property type="match status" value="1"/>
</dbReference>
<dbReference type="PROSITE" id="PS00086">
    <property type="entry name" value="CYTOCHROME_P450"/>
    <property type="match status" value="1"/>
</dbReference>
<keyword evidence="9" id="KW-1015">Disulfide bond</keyword>
<keyword evidence="14" id="KW-1185">Reference proteome</keyword>
<dbReference type="SMART" id="SM00223">
    <property type="entry name" value="APPLE"/>
    <property type="match status" value="1"/>
</dbReference>
<dbReference type="InterPro" id="IPR050121">
    <property type="entry name" value="Cytochrome_P450_monoxygenase"/>
</dbReference>
<dbReference type="InterPro" id="IPR002402">
    <property type="entry name" value="Cyt_P450_E_grp-II"/>
</dbReference>
<evidence type="ECO:0000256" key="2">
    <source>
        <dbReference type="ARBA" id="ARBA00010617"/>
    </source>
</evidence>
<organism evidence="13 14">
    <name type="scientific">Symbiodinium microadriaticum</name>
    <name type="common">Dinoflagellate</name>
    <name type="synonym">Zooxanthella microadriatica</name>
    <dbReference type="NCBI Taxonomy" id="2951"/>
    <lineage>
        <taxon>Eukaryota</taxon>
        <taxon>Sar</taxon>
        <taxon>Alveolata</taxon>
        <taxon>Dinophyceae</taxon>
        <taxon>Suessiales</taxon>
        <taxon>Symbiodiniaceae</taxon>
        <taxon>Symbiodinium</taxon>
    </lineage>
</organism>
<reference evidence="13 14" key="1">
    <citation type="submission" date="2016-02" db="EMBL/GenBank/DDBJ databases">
        <title>Genome analysis of coral dinoflagellate symbionts highlights evolutionary adaptations to a symbiotic lifestyle.</title>
        <authorList>
            <person name="Aranda M."/>
            <person name="Li Y."/>
            <person name="Liew Y.J."/>
            <person name="Baumgarten S."/>
            <person name="Simakov O."/>
            <person name="Wilson M."/>
            <person name="Piel J."/>
            <person name="Ashoor H."/>
            <person name="Bougouffa S."/>
            <person name="Bajic V.B."/>
            <person name="Ryu T."/>
            <person name="Ravasi T."/>
            <person name="Bayer T."/>
            <person name="Micklem G."/>
            <person name="Kim H."/>
            <person name="Bhak J."/>
            <person name="Lajeunesse T.C."/>
            <person name="Voolstra C.R."/>
        </authorList>
    </citation>
    <scope>NUCLEOTIDE SEQUENCE [LARGE SCALE GENOMIC DNA]</scope>
    <source>
        <strain evidence="13 14">CCMP2467</strain>
    </source>
</reference>
<feature type="binding site" description="axial binding residue" evidence="10">
    <location>
        <position position="1218"/>
    </location>
    <ligand>
        <name>heme</name>
        <dbReference type="ChEBI" id="CHEBI:30413"/>
    </ligand>
    <ligandPart>
        <name>Fe</name>
        <dbReference type="ChEBI" id="CHEBI:18248"/>
    </ligandPart>
</feature>
<proteinExistence type="inferred from homology"/>
<evidence type="ECO:0000256" key="7">
    <source>
        <dbReference type="ARBA" id="ARBA00023004"/>
    </source>
</evidence>
<dbReference type="Proteomes" id="UP000186817">
    <property type="component" value="Unassembled WGS sequence"/>
</dbReference>
<dbReference type="OrthoDB" id="407736at2759"/>
<dbReference type="GO" id="GO:0005506">
    <property type="term" value="F:iron ion binding"/>
    <property type="evidence" value="ECO:0007669"/>
    <property type="project" value="InterPro"/>
</dbReference>
<feature type="compositionally biased region" description="Polar residues" evidence="11">
    <location>
        <begin position="579"/>
        <end position="589"/>
    </location>
</feature>
<dbReference type="AlphaFoldDB" id="A0A1Q9DM97"/>
<comment type="caution">
    <text evidence="13">The sequence shown here is derived from an EMBL/GenBank/DDBJ whole genome shotgun (WGS) entry which is preliminary data.</text>
</comment>
<dbReference type="PRINTS" id="PR00385">
    <property type="entry name" value="P450"/>
</dbReference>
<comment type="cofactor">
    <cofactor evidence="1 10">
        <name>heme</name>
        <dbReference type="ChEBI" id="CHEBI:30413"/>
    </cofactor>
</comment>
<feature type="region of interest" description="Disordered" evidence="11">
    <location>
        <begin position="536"/>
        <end position="589"/>
    </location>
</feature>
<keyword evidence="4 10" id="KW-0479">Metal-binding</keyword>
<dbReference type="Gene3D" id="3.50.4.10">
    <property type="entry name" value="Hepatocyte Growth Factor"/>
    <property type="match status" value="1"/>
</dbReference>
<keyword evidence="8" id="KW-0503">Monooxygenase</keyword>
<dbReference type="GO" id="GO:0005576">
    <property type="term" value="C:extracellular region"/>
    <property type="evidence" value="ECO:0007669"/>
    <property type="project" value="InterPro"/>
</dbReference>
<evidence type="ECO:0000256" key="6">
    <source>
        <dbReference type="ARBA" id="ARBA00023002"/>
    </source>
</evidence>
<keyword evidence="6" id="KW-0560">Oxidoreductase</keyword>
<dbReference type="CDD" id="cd00302">
    <property type="entry name" value="cytochrome_P450"/>
    <property type="match status" value="1"/>
</dbReference>
<keyword evidence="5" id="KW-0677">Repeat</keyword>
<dbReference type="InterPro" id="IPR001128">
    <property type="entry name" value="Cyt_P450"/>
</dbReference>
<comment type="similarity">
    <text evidence="2">Belongs to the cytochrome P450 family.</text>
</comment>
<feature type="region of interest" description="Disordered" evidence="11">
    <location>
        <begin position="687"/>
        <end position="723"/>
    </location>
</feature>
<dbReference type="GO" id="GO:0020037">
    <property type="term" value="F:heme binding"/>
    <property type="evidence" value="ECO:0007669"/>
    <property type="project" value="InterPro"/>
</dbReference>
<evidence type="ECO:0000256" key="3">
    <source>
        <dbReference type="ARBA" id="ARBA00022617"/>
    </source>
</evidence>
<dbReference type="GO" id="GO:0006508">
    <property type="term" value="P:proteolysis"/>
    <property type="evidence" value="ECO:0007669"/>
    <property type="project" value="InterPro"/>
</dbReference>
<evidence type="ECO:0000256" key="10">
    <source>
        <dbReference type="PIRSR" id="PIRSR602402-1"/>
    </source>
</evidence>
<gene>
    <name evidence="13" type="primary">CYP27A1</name>
    <name evidence="13" type="ORF">AK812_SmicGene21488</name>
</gene>
<dbReference type="PANTHER" id="PTHR24305">
    <property type="entry name" value="CYTOCHROME P450"/>
    <property type="match status" value="1"/>
</dbReference>
<evidence type="ECO:0000313" key="13">
    <source>
        <dbReference type="EMBL" id="OLP96292.1"/>
    </source>
</evidence>
<evidence type="ECO:0000256" key="9">
    <source>
        <dbReference type="ARBA" id="ARBA00023157"/>
    </source>
</evidence>
<name>A0A1Q9DM97_SYMMI</name>
<protein>
    <submittedName>
        <fullName evidence="13">Sterol 26-hydroxylase, mitochondrial</fullName>
    </submittedName>
</protein>
<dbReference type="PRINTS" id="PR00464">
    <property type="entry name" value="EP450II"/>
</dbReference>
<evidence type="ECO:0000256" key="8">
    <source>
        <dbReference type="ARBA" id="ARBA00023033"/>
    </source>
</evidence>
<evidence type="ECO:0000256" key="4">
    <source>
        <dbReference type="ARBA" id="ARBA00022723"/>
    </source>
</evidence>
<keyword evidence="3 10" id="KW-0349">Heme</keyword>
<dbReference type="InterPro" id="IPR036396">
    <property type="entry name" value="Cyt_P450_sf"/>
</dbReference>
<accession>A0A1Q9DM97</accession>
<dbReference type="EMBL" id="LSRX01000472">
    <property type="protein sequence ID" value="OLP96292.1"/>
    <property type="molecule type" value="Genomic_DNA"/>
</dbReference>
<dbReference type="InterPro" id="IPR017972">
    <property type="entry name" value="Cyt_P450_CS"/>
</dbReference>
<evidence type="ECO:0000256" key="11">
    <source>
        <dbReference type="SAM" id="MobiDB-lite"/>
    </source>
</evidence>
<dbReference type="InterPro" id="IPR000177">
    <property type="entry name" value="Apple"/>
</dbReference>
<dbReference type="SUPFAM" id="SSF48264">
    <property type="entry name" value="Cytochrome P450"/>
    <property type="match status" value="1"/>
</dbReference>
<feature type="compositionally biased region" description="Low complexity" evidence="11">
    <location>
        <begin position="561"/>
        <end position="578"/>
    </location>
</feature>
<evidence type="ECO:0000256" key="1">
    <source>
        <dbReference type="ARBA" id="ARBA00001971"/>
    </source>
</evidence>
<feature type="domain" description="Apple" evidence="12">
    <location>
        <begin position="219"/>
        <end position="290"/>
    </location>
</feature>
<dbReference type="GO" id="GO:0004497">
    <property type="term" value="F:monooxygenase activity"/>
    <property type="evidence" value="ECO:0007669"/>
    <property type="project" value="UniProtKB-KW"/>
</dbReference>
<keyword evidence="7 10" id="KW-0408">Iron</keyword>
<evidence type="ECO:0000313" key="14">
    <source>
        <dbReference type="Proteomes" id="UP000186817"/>
    </source>
</evidence>